<feature type="region of interest" description="Disordered" evidence="1">
    <location>
        <begin position="138"/>
        <end position="163"/>
    </location>
</feature>
<feature type="compositionally biased region" description="Basic and acidic residues" evidence="1">
    <location>
        <begin position="45"/>
        <end position="55"/>
    </location>
</feature>
<feature type="region of interest" description="Disordered" evidence="1">
    <location>
        <begin position="45"/>
        <end position="83"/>
    </location>
</feature>
<gene>
    <name evidence="2" type="ORF">F2Q69_00047961</name>
</gene>
<protein>
    <submittedName>
        <fullName evidence="2">Uncharacterized protein</fullName>
    </submittedName>
</protein>
<evidence type="ECO:0000256" key="1">
    <source>
        <dbReference type="SAM" id="MobiDB-lite"/>
    </source>
</evidence>
<evidence type="ECO:0000313" key="2">
    <source>
        <dbReference type="EMBL" id="KAF3525614.1"/>
    </source>
</evidence>
<feature type="compositionally biased region" description="Basic and acidic residues" evidence="1">
    <location>
        <begin position="1"/>
        <end position="12"/>
    </location>
</feature>
<dbReference type="Proteomes" id="UP000712600">
    <property type="component" value="Unassembled WGS sequence"/>
</dbReference>
<evidence type="ECO:0000313" key="3">
    <source>
        <dbReference type="Proteomes" id="UP000712600"/>
    </source>
</evidence>
<dbReference type="EMBL" id="QGKX02001347">
    <property type="protein sequence ID" value="KAF3525614.1"/>
    <property type="molecule type" value="Genomic_DNA"/>
</dbReference>
<accession>A0A8S9PW61</accession>
<reference evidence="2" key="1">
    <citation type="submission" date="2019-12" db="EMBL/GenBank/DDBJ databases">
        <title>Genome sequencing and annotation of Brassica cretica.</title>
        <authorList>
            <person name="Studholme D.J."/>
            <person name="Sarris P."/>
        </authorList>
    </citation>
    <scope>NUCLEOTIDE SEQUENCE</scope>
    <source>
        <strain evidence="2">PFS-109/04</strain>
        <tissue evidence="2">Leaf</tissue>
    </source>
</reference>
<sequence>MSSSHGDKRSSDVEMGEATSPVPISTSLVEAPACVADHLSFREKLDRRQAEKEQVRAGAELPSSSALAVAPGHGTEGVTPRDTGILTGSVIPDASALPATTPILVEDKERAADSMPPPPARKEIVLALRAPSVVPVAHPKGRKRKFTKGGDGESSQQGDSSIASGLRGKFMSLIDGMISECGSETSRLAGELLELQRRWSETEAMLTAVKDSHSVKVSKLEVAIGELERDLGKTASSLLKEKKARKAKSSEVRRLQRQIDGDAGLVSRRIREAKDALRSEFQARLLKISAFLGSLECIRNKDLFLVTIEGGMAVVQSFQSETPPTLEVKEARLSGCKGDLAVMDGDFDFILADLKSACFLLTCSEGPEGEDLVLREGGGDAAPGLNEVTGEEGV</sequence>
<feature type="region of interest" description="Disordered" evidence="1">
    <location>
        <begin position="1"/>
        <end position="26"/>
    </location>
</feature>
<proteinExistence type="predicted"/>
<name>A0A8S9PW61_BRACR</name>
<organism evidence="2 3">
    <name type="scientific">Brassica cretica</name>
    <name type="common">Mustard</name>
    <dbReference type="NCBI Taxonomy" id="69181"/>
    <lineage>
        <taxon>Eukaryota</taxon>
        <taxon>Viridiplantae</taxon>
        <taxon>Streptophyta</taxon>
        <taxon>Embryophyta</taxon>
        <taxon>Tracheophyta</taxon>
        <taxon>Spermatophyta</taxon>
        <taxon>Magnoliopsida</taxon>
        <taxon>eudicotyledons</taxon>
        <taxon>Gunneridae</taxon>
        <taxon>Pentapetalae</taxon>
        <taxon>rosids</taxon>
        <taxon>malvids</taxon>
        <taxon>Brassicales</taxon>
        <taxon>Brassicaceae</taxon>
        <taxon>Brassiceae</taxon>
        <taxon>Brassica</taxon>
    </lineage>
</organism>
<dbReference type="AlphaFoldDB" id="A0A8S9PW61"/>
<comment type="caution">
    <text evidence="2">The sequence shown here is derived from an EMBL/GenBank/DDBJ whole genome shotgun (WGS) entry which is preliminary data.</text>
</comment>